<feature type="domain" description="AraC-type arabinose-binding/dimerisation" evidence="3">
    <location>
        <begin position="20"/>
        <end position="145"/>
    </location>
</feature>
<dbReference type="SUPFAM" id="SSF51215">
    <property type="entry name" value="Regulatory protein AraC"/>
    <property type="match status" value="1"/>
</dbReference>
<keyword evidence="2" id="KW-0472">Membrane</keyword>
<evidence type="ECO:0000313" key="5">
    <source>
        <dbReference type="Proteomes" id="UP000610760"/>
    </source>
</evidence>
<dbReference type="Pfam" id="PF02311">
    <property type="entry name" value="AraC_binding"/>
    <property type="match status" value="1"/>
</dbReference>
<dbReference type="RefSeq" id="WP_249293951.1">
    <property type="nucleotide sequence ID" value="NZ_JACRSV010000001.1"/>
</dbReference>
<reference evidence="4" key="1">
    <citation type="submission" date="2020-08" db="EMBL/GenBank/DDBJ databases">
        <title>Genome public.</title>
        <authorList>
            <person name="Liu C."/>
            <person name="Sun Q."/>
        </authorList>
    </citation>
    <scope>NUCLEOTIDE SEQUENCE</scope>
    <source>
        <strain evidence="4">NSJ-33</strain>
    </source>
</reference>
<comment type="caution">
    <text evidence="4">The sequence shown here is derived from an EMBL/GenBank/DDBJ whole genome shotgun (WGS) entry which is preliminary data.</text>
</comment>
<evidence type="ECO:0000256" key="2">
    <source>
        <dbReference type="SAM" id="Phobius"/>
    </source>
</evidence>
<proteinExistence type="predicted"/>
<keyword evidence="5" id="KW-1185">Reference proteome</keyword>
<dbReference type="GO" id="GO:0003677">
    <property type="term" value="F:DNA binding"/>
    <property type="evidence" value="ECO:0007669"/>
    <property type="project" value="UniProtKB-KW"/>
</dbReference>
<evidence type="ECO:0000313" key="4">
    <source>
        <dbReference type="EMBL" id="MBC8559058.1"/>
    </source>
</evidence>
<dbReference type="EMBL" id="JACRSV010000001">
    <property type="protein sequence ID" value="MBC8559058.1"/>
    <property type="molecule type" value="Genomic_DNA"/>
</dbReference>
<organism evidence="4 5">
    <name type="scientific">Fumia xinanensis</name>
    <dbReference type="NCBI Taxonomy" id="2763659"/>
    <lineage>
        <taxon>Bacteria</taxon>
        <taxon>Bacillati</taxon>
        <taxon>Bacillota</taxon>
        <taxon>Clostridia</taxon>
        <taxon>Eubacteriales</taxon>
        <taxon>Oscillospiraceae</taxon>
        <taxon>Fumia</taxon>
    </lineage>
</organism>
<dbReference type="Proteomes" id="UP000610760">
    <property type="component" value="Unassembled WGS sequence"/>
</dbReference>
<dbReference type="InterPro" id="IPR037923">
    <property type="entry name" value="HTH-like"/>
</dbReference>
<keyword evidence="1" id="KW-0238">DNA-binding</keyword>
<accession>A0A926E3H6</accession>
<dbReference type="InterPro" id="IPR003313">
    <property type="entry name" value="AraC-bd"/>
</dbReference>
<dbReference type="Gene3D" id="2.60.120.10">
    <property type="entry name" value="Jelly Rolls"/>
    <property type="match status" value="1"/>
</dbReference>
<protein>
    <submittedName>
        <fullName evidence="4">AraC family ligand binding domain-containing protein</fullName>
    </submittedName>
</protein>
<gene>
    <name evidence="4" type="ORF">H8710_03125</name>
</gene>
<dbReference type="AlphaFoldDB" id="A0A926E3H6"/>
<feature type="transmembrane region" description="Helical" evidence="2">
    <location>
        <begin position="174"/>
        <end position="191"/>
    </location>
</feature>
<sequence length="199" mass="22966">MQFLAGHEHPVRGTFDFPVELYYVDQTHPRYEMPFHWHMEREIMLILSGHFTLPIDGSTHCLEAGDAAVIRTGVIHGGIPDNCIYECLVFDMDRFLGKSAVCKQKYAAFFGGGAQICPVFKAGSPVCKLLDQLFETMEKERPASSNQRHNNHFTLSFHLYGFSTLYPSQFLSKIVFYLYYSFIFMFHLYIIPSSNIYYS</sequence>
<keyword evidence="2" id="KW-1133">Transmembrane helix</keyword>
<keyword evidence="2" id="KW-0812">Transmembrane</keyword>
<dbReference type="InterPro" id="IPR014710">
    <property type="entry name" value="RmlC-like_jellyroll"/>
</dbReference>
<evidence type="ECO:0000256" key="1">
    <source>
        <dbReference type="ARBA" id="ARBA00023125"/>
    </source>
</evidence>
<dbReference type="GO" id="GO:0006355">
    <property type="term" value="P:regulation of DNA-templated transcription"/>
    <property type="evidence" value="ECO:0007669"/>
    <property type="project" value="InterPro"/>
</dbReference>
<evidence type="ECO:0000259" key="3">
    <source>
        <dbReference type="Pfam" id="PF02311"/>
    </source>
</evidence>
<name>A0A926E3H6_9FIRM</name>